<reference evidence="2 3" key="1">
    <citation type="submission" date="2012-04" db="EMBL/GenBank/DDBJ databases">
        <title>The Genome Sequence of Afipia clevelandensis ATCC 49720.</title>
        <authorList>
            <consortium name="The Broad Institute Genome Sequencing Platform"/>
            <person name="Earl A."/>
            <person name="Ward D."/>
            <person name="Feldgarden M."/>
            <person name="Gevers D."/>
            <person name="Huys G."/>
            <person name="Walker B."/>
            <person name="Young S.K."/>
            <person name="Zeng Q."/>
            <person name="Gargeya S."/>
            <person name="Fitzgerald M."/>
            <person name="Haas B."/>
            <person name="Abouelleil A."/>
            <person name="Alvarado L."/>
            <person name="Arachchi H.M."/>
            <person name="Berlin A."/>
            <person name="Chapman S.B."/>
            <person name="Goldberg J."/>
            <person name="Griggs A."/>
            <person name="Gujja S."/>
            <person name="Hansen M."/>
            <person name="Howarth C."/>
            <person name="Imamovic A."/>
            <person name="Larimer J."/>
            <person name="McCowen C."/>
            <person name="Montmayeur A."/>
            <person name="Murphy C."/>
            <person name="Neiman D."/>
            <person name="Pearson M."/>
            <person name="Priest M."/>
            <person name="Roberts A."/>
            <person name="Saif S."/>
            <person name="Shea T."/>
            <person name="Sisk P."/>
            <person name="Sykes S."/>
            <person name="Wortman J."/>
            <person name="Nusbaum C."/>
            <person name="Birren B."/>
        </authorList>
    </citation>
    <scope>NUCLEOTIDE SEQUENCE [LARGE SCALE GENOMIC DNA]</scope>
    <source>
        <strain evidence="2 3">ATCC 49720</strain>
    </source>
</reference>
<proteinExistence type="predicted"/>
<dbReference type="InterPro" id="IPR052917">
    <property type="entry name" value="Stress-Dev_Protein"/>
</dbReference>
<dbReference type="PANTHER" id="PTHR34818:SF1">
    <property type="entry name" value="PROTEIN BLI-3"/>
    <property type="match status" value="1"/>
</dbReference>
<dbReference type="Gene3D" id="2.30.110.10">
    <property type="entry name" value="Electron Transport, Fmn-binding Protein, Chain A"/>
    <property type="match status" value="1"/>
</dbReference>
<dbReference type="InterPro" id="IPR038725">
    <property type="entry name" value="YdaG_split_barrel_FMN-bd"/>
</dbReference>
<dbReference type="EMBL" id="AGWY01000013">
    <property type="protein sequence ID" value="EKS33092.1"/>
    <property type="molecule type" value="Genomic_DNA"/>
</dbReference>
<organism evidence="2 3">
    <name type="scientific">Afipia clevelandensis ATCC 49720</name>
    <dbReference type="NCBI Taxonomy" id="883079"/>
    <lineage>
        <taxon>Bacteria</taxon>
        <taxon>Pseudomonadati</taxon>
        <taxon>Pseudomonadota</taxon>
        <taxon>Alphaproteobacteria</taxon>
        <taxon>Hyphomicrobiales</taxon>
        <taxon>Nitrobacteraceae</taxon>
        <taxon>Afipia</taxon>
    </lineage>
</organism>
<dbReference type="InterPro" id="IPR012349">
    <property type="entry name" value="Split_barrel_FMN-bd"/>
</dbReference>
<dbReference type="OrthoDB" id="1432662at2"/>
<dbReference type="PANTHER" id="PTHR34818">
    <property type="entry name" value="PROTEIN BLI-3"/>
    <property type="match status" value="1"/>
</dbReference>
<dbReference type="SUPFAM" id="SSF50475">
    <property type="entry name" value="FMN-binding split barrel"/>
    <property type="match status" value="1"/>
</dbReference>
<sequence length="160" mass="17936">MAEADNVTRVWDLAEKISIAMLASWDGQNPHSRPMHAHLARNENAFYFLADRRNHKDDDIRKFPTVCLAFADVSDQKYVSITGEASVSTDRAKIQELWTTWAKAWWSSADDPNICLLKVVPTQAEYWDTPGKIISSVKMAVAAATGSRPDIGDNKKVAMR</sequence>
<dbReference type="RefSeq" id="WP_002714003.1">
    <property type="nucleotide sequence ID" value="NZ_KB375281.1"/>
</dbReference>
<comment type="caution">
    <text evidence="2">The sequence shown here is derived from an EMBL/GenBank/DDBJ whole genome shotgun (WGS) entry which is preliminary data.</text>
</comment>
<dbReference type="Pfam" id="PF16242">
    <property type="entry name" value="Pyrid_ox_like"/>
    <property type="match status" value="1"/>
</dbReference>
<name>K8NRU1_9BRAD</name>
<accession>K8NRU1</accession>
<keyword evidence="3" id="KW-1185">Reference proteome</keyword>
<dbReference type="Proteomes" id="UP000001095">
    <property type="component" value="Unassembled WGS sequence"/>
</dbReference>
<protein>
    <recommendedName>
        <fullName evidence="1">General stress protein FMN-binding split barrel domain-containing protein</fullName>
    </recommendedName>
</protein>
<dbReference type="PATRIC" id="fig|883079.3.peg.3198"/>
<dbReference type="AlphaFoldDB" id="K8NRU1"/>
<feature type="domain" description="General stress protein FMN-binding split barrel" evidence="1">
    <location>
        <begin position="5"/>
        <end position="150"/>
    </location>
</feature>
<evidence type="ECO:0000313" key="2">
    <source>
        <dbReference type="EMBL" id="EKS33092.1"/>
    </source>
</evidence>
<gene>
    <name evidence="2" type="ORF">HMPREF9696_03133</name>
</gene>
<dbReference type="HOGENOM" id="CLU_091428_1_0_5"/>
<evidence type="ECO:0000259" key="1">
    <source>
        <dbReference type="Pfam" id="PF16242"/>
    </source>
</evidence>
<evidence type="ECO:0000313" key="3">
    <source>
        <dbReference type="Proteomes" id="UP000001095"/>
    </source>
</evidence>